<evidence type="ECO:0000256" key="7">
    <source>
        <dbReference type="ARBA" id="ARBA00023163"/>
    </source>
</evidence>
<dbReference type="PANTHER" id="PTHR13580">
    <property type="entry name" value="TGF-BETA INDUCED APOPTOSIS PROTEIN"/>
    <property type="match status" value="1"/>
</dbReference>
<keyword evidence="7" id="KW-0804">Transcription</keyword>
<evidence type="ECO:0000256" key="6">
    <source>
        <dbReference type="ARBA" id="ARBA00023159"/>
    </source>
</evidence>
<organism evidence="10 11">
    <name type="scientific">Cichlidogyrus casuarinus</name>
    <dbReference type="NCBI Taxonomy" id="1844966"/>
    <lineage>
        <taxon>Eukaryota</taxon>
        <taxon>Metazoa</taxon>
        <taxon>Spiralia</taxon>
        <taxon>Lophotrochozoa</taxon>
        <taxon>Platyhelminthes</taxon>
        <taxon>Monogenea</taxon>
        <taxon>Monopisthocotylea</taxon>
        <taxon>Dactylogyridea</taxon>
        <taxon>Ancyrocephalidae</taxon>
        <taxon>Cichlidogyrus</taxon>
    </lineage>
</organism>
<evidence type="ECO:0000313" key="11">
    <source>
        <dbReference type="Proteomes" id="UP001626550"/>
    </source>
</evidence>
<evidence type="ECO:0000256" key="2">
    <source>
        <dbReference type="ARBA" id="ARBA00008548"/>
    </source>
</evidence>
<comment type="similarity">
    <text evidence="2">Belongs to the AXUD1 family.</text>
</comment>
<comment type="subcellular location">
    <subcellularLocation>
        <location evidence="1">Nucleus</location>
    </subcellularLocation>
</comment>
<sequence length="150" mass="16850">MSGDDLQETTAAFSSVYADEVINSIAFSSPAVNNVDSKEVTKNVQFSNVIIYQFERCQGFDSVPDRGGFSLGMSRHHFAVDSYPVRAFSKLKRLSKPNNPFISSTISPIHSPNNSLTVCMLGLAQKHNYEKFLKRPKLRPTLELFQILQF</sequence>
<keyword evidence="3" id="KW-0053">Apoptosis</keyword>
<keyword evidence="6" id="KW-0010">Activator</keyword>
<dbReference type="EMBL" id="JBJKFK010000084">
    <property type="protein sequence ID" value="KAL3320004.1"/>
    <property type="molecule type" value="Genomic_DNA"/>
</dbReference>
<gene>
    <name evidence="10" type="ORF">Ciccas_001331</name>
</gene>
<dbReference type="PANTHER" id="PTHR13580:SF9">
    <property type="entry name" value="AXIN1 UP-REGULATED 1, ISOFORM A"/>
    <property type="match status" value="1"/>
</dbReference>
<evidence type="ECO:0000256" key="4">
    <source>
        <dbReference type="ARBA" id="ARBA00023015"/>
    </source>
</evidence>
<evidence type="ECO:0000256" key="1">
    <source>
        <dbReference type="ARBA" id="ARBA00004123"/>
    </source>
</evidence>
<dbReference type="GO" id="GO:0003677">
    <property type="term" value="F:DNA binding"/>
    <property type="evidence" value="ECO:0007669"/>
    <property type="project" value="UniProtKB-KW"/>
</dbReference>
<evidence type="ECO:0000259" key="9">
    <source>
        <dbReference type="Pfam" id="PF16019"/>
    </source>
</evidence>
<evidence type="ECO:0000256" key="8">
    <source>
        <dbReference type="ARBA" id="ARBA00023242"/>
    </source>
</evidence>
<proteinExistence type="inferred from homology"/>
<comment type="caution">
    <text evidence="10">The sequence shown here is derived from an EMBL/GenBank/DDBJ whole genome shotgun (WGS) entry which is preliminary data.</text>
</comment>
<dbReference type="GO" id="GO:0005634">
    <property type="term" value="C:nucleus"/>
    <property type="evidence" value="ECO:0007669"/>
    <property type="project" value="UniProtKB-SubCell"/>
</dbReference>
<keyword evidence="8" id="KW-0539">Nucleus</keyword>
<feature type="domain" description="Cysteine/serine-rich nuclear protein N-terminal" evidence="9">
    <location>
        <begin position="41"/>
        <end position="93"/>
    </location>
</feature>
<evidence type="ECO:0000256" key="5">
    <source>
        <dbReference type="ARBA" id="ARBA00023125"/>
    </source>
</evidence>
<dbReference type="AlphaFoldDB" id="A0ABD2QKH0"/>
<reference evidence="10 11" key="1">
    <citation type="submission" date="2024-11" db="EMBL/GenBank/DDBJ databases">
        <title>Adaptive evolution of stress response genes in parasites aligns with host niche diversity.</title>
        <authorList>
            <person name="Hahn C."/>
            <person name="Resl P."/>
        </authorList>
    </citation>
    <scope>NUCLEOTIDE SEQUENCE [LARGE SCALE GENOMIC DNA]</scope>
    <source>
        <strain evidence="10">EGGRZ-B1_66</strain>
        <tissue evidence="10">Body</tissue>
    </source>
</reference>
<dbReference type="Proteomes" id="UP001626550">
    <property type="component" value="Unassembled WGS sequence"/>
</dbReference>
<evidence type="ECO:0000256" key="3">
    <source>
        <dbReference type="ARBA" id="ARBA00022703"/>
    </source>
</evidence>
<keyword evidence="4" id="KW-0805">Transcription regulation</keyword>
<dbReference type="InterPro" id="IPR023260">
    <property type="entry name" value="Cys/Ser-rich_nuc_prot"/>
</dbReference>
<dbReference type="InterPro" id="IPR031972">
    <property type="entry name" value="CSRNP_N"/>
</dbReference>
<accession>A0ABD2QKH0</accession>
<keyword evidence="5" id="KW-0238">DNA-binding</keyword>
<dbReference type="GO" id="GO:0006915">
    <property type="term" value="P:apoptotic process"/>
    <property type="evidence" value="ECO:0007669"/>
    <property type="project" value="UniProtKB-KW"/>
</dbReference>
<keyword evidence="11" id="KW-1185">Reference proteome</keyword>
<evidence type="ECO:0000313" key="10">
    <source>
        <dbReference type="EMBL" id="KAL3320004.1"/>
    </source>
</evidence>
<dbReference type="Pfam" id="PF16019">
    <property type="entry name" value="CSRNP_N"/>
    <property type="match status" value="1"/>
</dbReference>
<protein>
    <recommendedName>
        <fullName evidence="9">Cysteine/serine-rich nuclear protein N-terminal domain-containing protein</fullName>
    </recommendedName>
</protein>
<name>A0ABD2QKH0_9PLAT</name>